<reference evidence="3 4" key="1">
    <citation type="submission" date="2019-03" db="EMBL/GenBank/DDBJ databases">
        <title>Dyadobacter AR-3-6 sp. nov., isolated from arctic soil.</title>
        <authorList>
            <person name="Chaudhary D.K."/>
        </authorList>
    </citation>
    <scope>NUCLEOTIDE SEQUENCE [LARGE SCALE GENOMIC DNA]</scope>
    <source>
        <strain evidence="3 4">AR-3-6</strain>
    </source>
</reference>
<dbReference type="Proteomes" id="UP000294850">
    <property type="component" value="Unassembled WGS sequence"/>
</dbReference>
<gene>
    <name evidence="3" type="ORF">E0F88_11310</name>
</gene>
<feature type="domain" description="Lipid/polyisoprenoid-binding YceI-like" evidence="2">
    <location>
        <begin position="24"/>
        <end position="178"/>
    </location>
</feature>
<dbReference type="Pfam" id="PF04264">
    <property type="entry name" value="YceI"/>
    <property type="match status" value="1"/>
</dbReference>
<dbReference type="PANTHER" id="PTHR34406:SF1">
    <property type="entry name" value="PROTEIN YCEI"/>
    <property type="match status" value="1"/>
</dbReference>
<comment type="caution">
    <text evidence="3">The sequence shown here is derived from an EMBL/GenBank/DDBJ whole genome shotgun (WGS) entry which is preliminary data.</text>
</comment>
<organism evidence="3 4">
    <name type="scientific">Dyadobacter psychrotolerans</name>
    <dbReference type="NCBI Taxonomy" id="2541721"/>
    <lineage>
        <taxon>Bacteria</taxon>
        <taxon>Pseudomonadati</taxon>
        <taxon>Bacteroidota</taxon>
        <taxon>Cytophagia</taxon>
        <taxon>Cytophagales</taxon>
        <taxon>Spirosomataceae</taxon>
        <taxon>Dyadobacter</taxon>
    </lineage>
</organism>
<dbReference type="EMBL" id="SMFL01000003">
    <property type="protein sequence ID" value="TDE16802.1"/>
    <property type="molecule type" value="Genomic_DNA"/>
</dbReference>
<dbReference type="Gene3D" id="2.40.128.110">
    <property type="entry name" value="Lipid/polyisoprenoid-binding, YceI-like"/>
    <property type="match status" value="1"/>
</dbReference>
<proteinExistence type="predicted"/>
<dbReference type="RefSeq" id="WP_131958334.1">
    <property type="nucleotide sequence ID" value="NZ_SMFL01000003.1"/>
</dbReference>
<dbReference type="InterPro" id="IPR036761">
    <property type="entry name" value="TTHA0802/YceI-like_sf"/>
</dbReference>
<feature type="chain" id="PRO_5020203683" evidence="1">
    <location>
        <begin position="23"/>
        <end position="178"/>
    </location>
</feature>
<dbReference type="OrthoDB" id="9811006at2"/>
<dbReference type="AlphaFoldDB" id="A0A4R5DQY0"/>
<evidence type="ECO:0000259" key="2">
    <source>
        <dbReference type="SMART" id="SM00867"/>
    </source>
</evidence>
<evidence type="ECO:0000256" key="1">
    <source>
        <dbReference type="SAM" id="SignalP"/>
    </source>
</evidence>
<sequence length="178" mass="19697">MTSAIKIYSFLIMLLAFSASQAQTSKIISGSTNFSVKFVLGTCDGTFDAPKGTAVFDEKNISTASFNITVSAASFKTGNNSRDKDMKSEKYFFVSKYPDIHFKSSKTEKDGANYKTTGTLTIRDVSKTVTLPFEAKKKADGTYALSSVFEINRLDYKIGEKDWKLKDIVKVDLKAIIK</sequence>
<dbReference type="SUPFAM" id="SSF101874">
    <property type="entry name" value="YceI-like"/>
    <property type="match status" value="1"/>
</dbReference>
<dbReference type="SMART" id="SM00867">
    <property type="entry name" value="YceI"/>
    <property type="match status" value="1"/>
</dbReference>
<feature type="signal peptide" evidence="1">
    <location>
        <begin position="1"/>
        <end position="22"/>
    </location>
</feature>
<evidence type="ECO:0000313" key="4">
    <source>
        <dbReference type="Proteomes" id="UP000294850"/>
    </source>
</evidence>
<evidence type="ECO:0000313" key="3">
    <source>
        <dbReference type="EMBL" id="TDE16802.1"/>
    </source>
</evidence>
<dbReference type="InterPro" id="IPR007372">
    <property type="entry name" value="Lipid/polyisoprenoid-bd_YceI"/>
</dbReference>
<name>A0A4R5DQY0_9BACT</name>
<accession>A0A4R5DQY0</accession>
<keyword evidence="1" id="KW-0732">Signal</keyword>
<dbReference type="PANTHER" id="PTHR34406">
    <property type="entry name" value="PROTEIN YCEI"/>
    <property type="match status" value="1"/>
</dbReference>
<keyword evidence="4" id="KW-1185">Reference proteome</keyword>
<protein>
    <submittedName>
        <fullName evidence="3">YceI family protein</fullName>
    </submittedName>
</protein>